<proteinExistence type="predicted"/>
<name>A0AAD6RKY6_9ROSI</name>
<reference evidence="1 3" key="1">
    <citation type="journal article" date="2023" name="Mol. Ecol. Resour.">
        <title>Chromosome-level genome assembly of a triploid poplar Populus alba 'Berolinensis'.</title>
        <authorList>
            <person name="Chen S."/>
            <person name="Yu Y."/>
            <person name="Wang X."/>
            <person name="Wang S."/>
            <person name="Zhang T."/>
            <person name="Zhou Y."/>
            <person name="He R."/>
            <person name="Meng N."/>
            <person name="Wang Y."/>
            <person name="Liu W."/>
            <person name="Liu Z."/>
            <person name="Liu J."/>
            <person name="Guo Q."/>
            <person name="Huang H."/>
            <person name="Sederoff R.R."/>
            <person name="Wang G."/>
            <person name="Qu G."/>
            <person name="Chen S."/>
        </authorList>
    </citation>
    <scope>NUCLEOTIDE SEQUENCE [LARGE SCALE GENOMIC DNA]</scope>
    <source>
        <strain evidence="1">SC-2020</strain>
    </source>
</reference>
<keyword evidence="3" id="KW-1185">Reference proteome</keyword>
<evidence type="ECO:0000313" key="2">
    <source>
        <dbReference type="EMBL" id="KAJ7010013.1"/>
    </source>
</evidence>
<accession>A0AAD6RKY6</accession>
<gene>
    <name evidence="1" type="ORF">NC653_000651</name>
    <name evidence="2" type="ORF">NC653_000662</name>
</gene>
<organism evidence="1 3">
    <name type="scientific">Populus alba x Populus x berolinensis</name>
    <dbReference type="NCBI Taxonomy" id="444605"/>
    <lineage>
        <taxon>Eukaryota</taxon>
        <taxon>Viridiplantae</taxon>
        <taxon>Streptophyta</taxon>
        <taxon>Embryophyta</taxon>
        <taxon>Tracheophyta</taxon>
        <taxon>Spermatophyta</taxon>
        <taxon>Magnoliopsida</taxon>
        <taxon>eudicotyledons</taxon>
        <taxon>Gunneridae</taxon>
        <taxon>Pentapetalae</taxon>
        <taxon>rosids</taxon>
        <taxon>fabids</taxon>
        <taxon>Malpighiales</taxon>
        <taxon>Salicaceae</taxon>
        <taxon>Saliceae</taxon>
        <taxon>Populus</taxon>
    </lineage>
</organism>
<dbReference type="AlphaFoldDB" id="A0AAD6RKY6"/>
<evidence type="ECO:0000313" key="3">
    <source>
        <dbReference type="Proteomes" id="UP001164929"/>
    </source>
</evidence>
<dbReference type="Proteomes" id="UP001164929">
    <property type="component" value="Chromosome 1"/>
</dbReference>
<comment type="caution">
    <text evidence="1">The sequence shown here is derived from an EMBL/GenBank/DDBJ whole genome shotgun (WGS) entry which is preliminary data.</text>
</comment>
<protein>
    <submittedName>
        <fullName evidence="1">Uncharacterized protein</fullName>
    </submittedName>
</protein>
<sequence>MDLFPSNSRLLACPILPLSLSPFIFPCNLCFGSNCEDSSLVVIPQLCPKFKCCQIDNNVIACSDCQGFCPKWDLPLIMIYDAECQSLVRSTQRILYSKLDVAGLLRFESGEDGTELGRSAGYSLGLQTRLNTNCPLSTADHLSNTSGHGKGIPRRSLLSRTATHPHYKWSWGHLIRRRKLVAGNDLVLKNMLIAINHDIALRGHSGNLGSKTSQKGSTGCNSNLRPLARVASPSEATREFINEVELRFLSFNLEDKVFPKGRELLQVNLANEDCQQEKTSRREYLKRNDRC</sequence>
<dbReference type="EMBL" id="JAQIZT010000001">
    <property type="protein sequence ID" value="KAJ7010002.1"/>
    <property type="molecule type" value="Genomic_DNA"/>
</dbReference>
<dbReference type="EMBL" id="JAQIZT010000001">
    <property type="protein sequence ID" value="KAJ7010013.1"/>
    <property type="molecule type" value="Genomic_DNA"/>
</dbReference>
<evidence type="ECO:0000313" key="1">
    <source>
        <dbReference type="EMBL" id="KAJ7010002.1"/>
    </source>
</evidence>